<sequence length="87" mass="9660">MVVIVPSVIFRKWLSGKLKPNADSEKPRWDGFGLFVKSQFIKTFPGKESTYPLVPSIRINRGGRSRKSASSAKANIMDVINPMPLLG</sequence>
<dbReference type="EMBL" id="CAADFV010000024">
    <property type="protein sequence ID" value="VFK55010.1"/>
    <property type="molecule type" value="Genomic_DNA"/>
</dbReference>
<dbReference type="EMBL" id="CAADFY010000024">
    <property type="protein sequence ID" value="VFK53566.1"/>
    <property type="molecule type" value="Genomic_DNA"/>
</dbReference>
<gene>
    <name evidence="1" type="ORF">BECKTUN1418D_GA0071000_101319</name>
    <name evidence="3" type="ORF">BECKTUN1418E_GA0071001_102416</name>
    <name evidence="2" type="ORF">BECKTUN1418F_GA0071002_102416</name>
</gene>
<evidence type="ECO:0000313" key="2">
    <source>
        <dbReference type="EMBL" id="VFK53566.1"/>
    </source>
</evidence>
<evidence type="ECO:0000313" key="1">
    <source>
        <dbReference type="EMBL" id="VFK51968.1"/>
    </source>
</evidence>
<reference evidence="2" key="1">
    <citation type="submission" date="2019-02" db="EMBL/GenBank/DDBJ databases">
        <authorList>
            <person name="Gruber-Vodicka R. H."/>
            <person name="Seah K. B. B."/>
        </authorList>
    </citation>
    <scope>NUCLEOTIDE SEQUENCE</scope>
    <source>
        <strain evidence="1">BECK_BY1</strain>
        <strain evidence="3">BECK_BY2</strain>
        <strain evidence="2">BECK_BY3</strain>
    </source>
</reference>
<name>A0A450ZID5_9GAMM</name>
<dbReference type="EMBL" id="CAADFX010000013">
    <property type="protein sequence ID" value="VFK51968.1"/>
    <property type="molecule type" value="Genomic_DNA"/>
</dbReference>
<accession>A0A450ZID5</accession>
<organism evidence="2">
    <name type="scientific">Candidatus Kentrum sp. TUN</name>
    <dbReference type="NCBI Taxonomy" id="2126343"/>
    <lineage>
        <taxon>Bacteria</taxon>
        <taxon>Pseudomonadati</taxon>
        <taxon>Pseudomonadota</taxon>
        <taxon>Gammaproteobacteria</taxon>
        <taxon>Candidatus Kentrum</taxon>
    </lineage>
</organism>
<dbReference type="AlphaFoldDB" id="A0A450ZID5"/>
<protein>
    <submittedName>
        <fullName evidence="2">Uncharacterized protein</fullName>
    </submittedName>
</protein>
<evidence type="ECO:0000313" key="3">
    <source>
        <dbReference type="EMBL" id="VFK55010.1"/>
    </source>
</evidence>
<proteinExistence type="predicted"/>